<evidence type="ECO:0000259" key="12">
    <source>
        <dbReference type="PROSITE" id="PS51721"/>
    </source>
</evidence>
<dbReference type="InterPro" id="IPR010914">
    <property type="entry name" value="RsgA_GTPase_dom"/>
</dbReference>
<dbReference type="GO" id="GO:0003924">
    <property type="term" value="F:GTPase activity"/>
    <property type="evidence" value="ECO:0007669"/>
    <property type="project" value="UniProtKB-UniRule"/>
</dbReference>
<evidence type="ECO:0000256" key="6">
    <source>
        <dbReference type="ARBA" id="ARBA00022801"/>
    </source>
</evidence>
<protein>
    <recommendedName>
        <fullName evidence="10">Small ribosomal subunit biogenesis GTPase RsgA</fullName>
        <ecNumber evidence="10">3.6.1.-</ecNumber>
    </recommendedName>
</protein>
<dbReference type="PANTHER" id="PTHR32120">
    <property type="entry name" value="SMALL RIBOSOMAL SUBUNIT BIOGENESIS GTPASE RSGA"/>
    <property type="match status" value="1"/>
</dbReference>
<gene>
    <name evidence="13" type="primary">rsgA_2</name>
    <name evidence="10" type="synonym">rsgA</name>
    <name evidence="13" type="ORF">SAMEA4384403_01596</name>
</gene>
<evidence type="ECO:0000313" key="14">
    <source>
        <dbReference type="Proteomes" id="UP000242084"/>
    </source>
</evidence>
<dbReference type="SUPFAM" id="SSF52540">
    <property type="entry name" value="P-loop containing nucleoside triphosphate hydrolases"/>
    <property type="match status" value="1"/>
</dbReference>
<name>A0A239ZIM6_9STAP</name>
<evidence type="ECO:0000256" key="8">
    <source>
        <dbReference type="ARBA" id="ARBA00022884"/>
    </source>
</evidence>
<dbReference type="InterPro" id="IPR027417">
    <property type="entry name" value="P-loop_NTPase"/>
</dbReference>
<dbReference type="Gene3D" id="1.10.40.50">
    <property type="entry name" value="Probable gtpase engc, domain 3"/>
    <property type="match status" value="1"/>
</dbReference>
<evidence type="ECO:0000256" key="4">
    <source>
        <dbReference type="ARBA" id="ARBA00022730"/>
    </source>
</evidence>
<dbReference type="GO" id="GO:0042274">
    <property type="term" value="P:ribosomal small subunit biogenesis"/>
    <property type="evidence" value="ECO:0007669"/>
    <property type="project" value="UniProtKB-UniRule"/>
</dbReference>
<feature type="binding site" evidence="10">
    <location>
        <begin position="164"/>
        <end position="172"/>
    </location>
    <ligand>
        <name>GTP</name>
        <dbReference type="ChEBI" id="CHEBI:37565"/>
    </ligand>
</feature>
<dbReference type="Pfam" id="PF03193">
    <property type="entry name" value="RsgA_GTPase"/>
    <property type="match status" value="1"/>
</dbReference>
<dbReference type="PROSITE" id="PS50936">
    <property type="entry name" value="ENGC_GTPASE"/>
    <property type="match status" value="1"/>
</dbReference>
<sequence length="291" mass="33463">MKTGRIIKSISGDYSVQTDDGTYITKARGLFRKNKQSPVVGDIVDFQVENETGGYIQHIHERDNMLLRPPVSNIEKVIVVMSAVEPKLSQQLLDRFLVIVHSYNITPIICITKKDLSTEIEIKEVEHLLKQYEAIGYETRFVGNHDDLSEAIKPLINGIIVLSGQSGVGKSTMMNRLFEDLNIETNKISKALNRGKHTTRHVELFEMEHGYLADTPGFSALDFSHIEKDELADLFPEFEKVKPNCKFRNCTHINEPKCAVKELIKDSSFYQLRYKHYLTLFEEIQNRKVRY</sequence>
<dbReference type="SUPFAM" id="SSF50249">
    <property type="entry name" value="Nucleic acid-binding proteins"/>
    <property type="match status" value="1"/>
</dbReference>
<evidence type="ECO:0000256" key="10">
    <source>
        <dbReference type="HAMAP-Rule" id="MF_01820"/>
    </source>
</evidence>
<dbReference type="RefSeq" id="WP_095088414.1">
    <property type="nucleotide sequence ID" value="NZ_BMDM01000004.1"/>
</dbReference>
<dbReference type="CDD" id="cd04466">
    <property type="entry name" value="S1_YloQ_GTPase"/>
    <property type="match status" value="1"/>
</dbReference>
<dbReference type="KEGG" id="sste:SAMEA4384403_1596"/>
<evidence type="ECO:0000259" key="11">
    <source>
        <dbReference type="PROSITE" id="PS50936"/>
    </source>
</evidence>
<keyword evidence="3 10" id="KW-0479">Metal-binding</keyword>
<dbReference type="Gene3D" id="3.40.50.300">
    <property type="entry name" value="P-loop containing nucleotide triphosphate hydrolases"/>
    <property type="match status" value="1"/>
</dbReference>
<evidence type="ECO:0000313" key="13">
    <source>
        <dbReference type="EMBL" id="SNV70985.1"/>
    </source>
</evidence>
<reference evidence="13 14" key="1">
    <citation type="submission" date="2017-06" db="EMBL/GenBank/DDBJ databases">
        <authorList>
            <consortium name="Pathogen Informatics"/>
        </authorList>
    </citation>
    <scope>NUCLEOTIDE SEQUENCE [LARGE SCALE GENOMIC DNA]</scope>
    <source>
        <strain evidence="13 14">NCTC13839</strain>
    </source>
</reference>
<dbReference type="GO" id="GO:0005737">
    <property type="term" value="C:cytoplasm"/>
    <property type="evidence" value="ECO:0007669"/>
    <property type="project" value="UniProtKB-SubCell"/>
</dbReference>
<comment type="cofactor">
    <cofactor evidence="10">
        <name>Zn(2+)</name>
        <dbReference type="ChEBI" id="CHEBI:29105"/>
    </cofactor>
    <text evidence="10">Binds 1 zinc ion per subunit.</text>
</comment>
<dbReference type="Pfam" id="PF16745">
    <property type="entry name" value="RsgA_N"/>
    <property type="match status" value="1"/>
</dbReference>
<keyword evidence="7 10" id="KW-0862">Zinc</keyword>
<feature type="binding site" evidence="10">
    <location>
        <position position="250"/>
    </location>
    <ligand>
        <name>Zn(2+)</name>
        <dbReference type="ChEBI" id="CHEBI:29105"/>
    </ligand>
</feature>
<dbReference type="InterPro" id="IPR004881">
    <property type="entry name" value="Ribosome_biogen_GTPase_RsgA"/>
</dbReference>
<dbReference type="Gene3D" id="2.40.50.140">
    <property type="entry name" value="Nucleic acid-binding proteins"/>
    <property type="match status" value="1"/>
</dbReference>
<dbReference type="GO" id="GO:0005525">
    <property type="term" value="F:GTP binding"/>
    <property type="evidence" value="ECO:0007669"/>
    <property type="project" value="UniProtKB-UniRule"/>
</dbReference>
<dbReference type="InterPro" id="IPR030378">
    <property type="entry name" value="G_CP_dom"/>
</dbReference>
<dbReference type="PROSITE" id="PS51721">
    <property type="entry name" value="G_CP"/>
    <property type="match status" value="1"/>
</dbReference>
<comment type="function">
    <text evidence="10">One of several proteins that assist in the late maturation steps of the functional core of the 30S ribosomal subunit. Helps release RbfA from mature subunits. May play a role in the assembly of ribosomal proteins into the subunit. Circularly permuted GTPase that catalyzes slow GTP hydrolysis, GTPase activity is stimulated by the 30S ribosomal subunit.</text>
</comment>
<dbReference type="CDD" id="cd01854">
    <property type="entry name" value="YjeQ_EngC"/>
    <property type="match status" value="1"/>
</dbReference>
<keyword evidence="5 10" id="KW-0547">Nucleotide-binding</keyword>
<dbReference type="NCBIfam" id="TIGR00157">
    <property type="entry name" value="ribosome small subunit-dependent GTPase A"/>
    <property type="match status" value="1"/>
</dbReference>
<feature type="binding site" evidence="10">
    <location>
        <begin position="112"/>
        <end position="115"/>
    </location>
    <ligand>
        <name>GTP</name>
        <dbReference type="ChEBI" id="CHEBI:37565"/>
    </ligand>
</feature>
<dbReference type="PANTHER" id="PTHR32120:SF11">
    <property type="entry name" value="SMALL RIBOSOMAL SUBUNIT BIOGENESIS GTPASE RSGA 1, MITOCHONDRIAL-RELATED"/>
    <property type="match status" value="1"/>
</dbReference>
<organism evidence="13 14">
    <name type="scientific">Mammaliicoccus stepanovicii</name>
    <dbReference type="NCBI Taxonomy" id="643214"/>
    <lineage>
        <taxon>Bacteria</taxon>
        <taxon>Bacillati</taxon>
        <taxon>Bacillota</taxon>
        <taxon>Bacilli</taxon>
        <taxon>Bacillales</taxon>
        <taxon>Staphylococcaceae</taxon>
        <taxon>Mammaliicoccus</taxon>
    </lineage>
</organism>
<evidence type="ECO:0000256" key="9">
    <source>
        <dbReference type="ARBA" id="ARBA00023134"/>
    </source>
</evidence>
<keyword evidence="6 10" id="KW-0378">Hydrolase</keyword>
<keyword evidence="4 10" id="KW-0699">rRNA-binding</keyword>
<comment type="subcellular location">
    <subcellularLocation>
        <location evidence="10">Cytoplasm</location>
    </subcellularLocation>
</comment>
<feature type="binding site" evidence="10">
    <location>
        <position position="258"/>
    </location>
    <ligand>
        <name>Zn(2+)</name>
        <dbReference type="ChEBI" id="CHEBI:29105"/>
    </ligand>
</feature>
<keyword evidence="1 10" id="KW-0963">Cytoplasm</keyword>
<dbReference type="InterPro" id="IPR012340">
    <property type="entry name" value="NA-bd_OB-fold"/>
</dbReference>
<evidence type="ECO:0000256" key="3">
    <source>
        <dbReference type="ARBA" id="ARBA00022723"/>
    </source>
</evidence>
<evidence type="ECO:0000256" key="2">
    <source>
        <dbReference type="ARBA" id="ARBA00022517"/>
    </source>
</evidence>
<feature type="domain" description="EngC GTPase" evidence="11">
    <location>
        <begin position="72"/>
        <end position="219"/>
    </location>
</feature>
<dbReference type="Proteomes" id="UP000242084">
    <property type="component" value="Chromosome 1"/>
</dbReference>
<dbReference type="EC" id="3.6.1.-" evidence="10"/>
<dbReference type="InterPro" id="IPR031944">
    <property type="entry name" value="RsgA_N"/>
</dbReference>
<comment type="subunit">
    <text evidence="10">Monomer. Associates with 30S ribosomal subunit, binds 16S rRNA.</text>
</comment>
<dbReference type="GO" id="GO:0046872">
    <property type="term" value="F:metal ion binding"/>
    <property type="evidence" value="ECO:0007669"/>
    <property type="project" value="UniProtKB-KW"/>
</dbReference>
<dbReference type="EMBL" id="LT906462">
    <property type="protein sequence ID" value="SNV70985.1"/>
    <property type="molecule type" value="Genomic_DNA"/>
</dbReference>
<keyword evidence="14" id="KW-1185">Reference proteome</keyword>
<evidence type="ECO:0000256" key="5">
    <source>
        <dbReference type="ARBA" id="ARBA00022741"/>
    </source>
</evidence>
<evidence type="ECO:0000256" key="7">
    <source>
        <dbReference type="ARBA" id="ARBA00022833"/>
    </source>
</evidence>
<keyword evidence="9 10" id="KW-0342">GTP-binding</keyword>
<feature type="binding site" evidence="10">
    <location>
        <position position="252"/>
    </location>
    <ligand>
        <name>Zn(2+)</name>
        <dbReference type="ChEBI" id="CHEBI:29105"/>
    </ligand>
</feature>
<feature type="domain" description="CP-type G" evidence="12">
    <location>
        <begin position="63"/>
        <end position="221"/>
    </location>
</feature>
<feature type="binding site" evidence="10">
    <location>
        <position position="245"/>
    </location>
    <ligand>
        <name>Zn(2+)</name>
        <dbReference type="ChEBI" id="CHEBI:29105"/>
    </ligand>
</feature>
<comment type="similarity">
    <text evidence="10">Belongs to the TRAFAC class YlqF/YawG GTPase family. RsgA subfamily.</text>
</comment>
<keyword evidence="2 10" id="KW-0690">Ribosome biogenesis</keyword>
<dbReference type="GO" id="GO:0019843">
    <property type="term" value="F:rRNA binding"/>
    <property type="evidence" value="ECO:0007669"/>
    <property type="project" value="UniProtKB-KW"/>
</dbReference>
<proteinExistence type="inferred from homology"/>
<evidence type="ECO:0000256" key="1">
    <source>
        <dbReference type="ARBA" id="ARBA00022490"/>
    </source>
</evidence>
<keyword evidence="8 10" id="KW-0694">RNA-binding</keyword>
<dbReference type="AlphaFoldDB" id="A0A239ZIM6"/>
<dbReference type="OrthoDB" id="9809485at2"/>
<accession>A0A239ZIM6</accession>
<dbReference type="HAMAP" id="MF_01820">
    <property type="entry name" value="GTPase_RsgA"/>
    <property type="match status" value="1"/>
</dbReference>